<evidence type="ECO:0000256" key="2">
    <source>
        <dbReference type="ARBA" id="ARBA00004448"/>
    </source>
</evidence>
<feature type="transmembrane region" description="Helical" evidence="17">
    <location>
        <begin position="546"/>
        <end position="562"/>
    </location>
</feature>
<dbReference type="GO" id="GO:0042773">
    <property type="term" value="P:ATP synthesis coupled electron transport"/>
    <property type="evidence" value="ECO:0007669"/>
    <property type="project" value="InterPro"/>
</dbReference>
<feature type="transmembrane region" description="Helical" evidence="17">
    <location>
        <begin position="147"/>
        <end position="167"/>
    </location>
</feature>
<evidence type="ECO:0000256" key="9">
    <source>
        <dbReference type="ARBA" id="ARBA00022967"/>
    </source>
</evidence>
<evidence type="ECO:0000256" key="4">
    <source>
        <dbReference type="ARBA" id="ARBA00021096"/>
    </source>
</evidence>
<comment type="function">
    <text evidence="17">Core subunit of the mitochondrial membrane respiratory chain NADH dehydrogenase (Complex I) which catalyzes electron transfer from NADH through the respiratory chain, using ubiquinone as an electron acceptor. Essential for the catalytic activity and assembly of complex I.</text>
</comment>
<evidence type="ECO:0000256" key="14">
    <source>
        <dbReference type="ARBA" id="ARBA00023128"/>
    </source>
</evidence>
<evidence type="ECO:0000256" key="1">
    <source>
        <dbReference type="ARBA" id="ARBA00003257"/>
    </source>
</evidence>
<dbReference type="InterPro" id="IPR003945">
    <property type="entry name" value="NU5C-like"/>
</dbReference>
<proteinExistence type="inferred from homology"/>
<evidence type="ECO:0000256" key="6">
    <source>
        <dbReference type="ARBA" id="ARBA00022660"/>
    </source>
</evidence>
<dbReference type="GO" id="GO:0015990">
    <property type="term" value="P:electron transport coupled proton transport"/>
    <property type="evidence" value="ECO:0007669"/>
    <property type="project" value="TreeGrafter"/>
</dbReference>
<evidence type="ECO:0000259" key="20">
    <source>
        <dbReference type="Pfam" id="PF06455"/>
    </source>
</evidence>
<dbReference type="Pfam" id="PF06455">
    <property type="entry name" value="NADH5_C"/>
    <property type="match status" value="1"/>
</dbReference>
<dbReference type="EC" id="7.1.1.2" evidence="3 17"/>
<feature type="transmembrane region" description="Helical" evidence="17">
    <location>
        <begin position="179"/>
        <end position="201"/>
    </location>
</feature>
<evidence type="ECO:0000256" key="8">
    <source>
        <dbReference type="ARBA" id="ARBA00022792"/>
    </source>
</evidence>
<dbReference type="Pfam" id="PF00662">
    <property type="entry name" value="Proton_antipo_N"/>
    <property type="match status" value="1"/>
</dbReference>
<keyword evidence="6" id="KW-0679">Respiratory chain</keyword>
<keyword evidence="14 17" id="KW-0496">Mitochondrion</keyword>
<feature type="transmembrane region" description="Helical" evidence="17">
    <location>
        <begin position="291"/>
        <end position="313"/>
    </location>
</feature>
<keyword evidence="8" id="KW-0999">Mitochondrion inner membrane</keyword>
<keyword evidence="9" id="KW-1278">Translocase</keyword>
<feature type="transmembrane region" description="Helical" evidence="17">
    <location>
        <begin position="239"/>
        <end position="260"/>
    </location>
</feature>
<feature type="transmembrane region" description="Helical" evidence="17">
    <location>
        <begin position="44"/>
        <end position="71"/>
    </location>
</feature>
<dbReference type="GO" id="GO:0003954">
    <property type="term" value="F:NADH dehydrogenase activity"/>
    <property type="evidence" value="ECO:0007669"/>
    <property type="project" value="TreeGrafter"/>
</dbReference>
<evidence type="ECO:0000259" key="19">
    <source>
        <dbReference type="Pfam" id="PF00662"/>
    </source>
</evidence>
<dbReference type="PANTHER" id="PTHR42829:SF2">
    <property type="entry name" value="NADH-UBIQUINONE OXIDOREDUCTASE CHAIN 5"/>
    <property type="match status" value="1"/>
</dbReference>
<feature type="transmembrane region" description="Helical" evidence="17">
    <location>
        <begin position="267"/>
        <end position="285"/>
    </location>
</feature>
<keyword evidence="11 17" id="KW-1133">Transmembrane helix</keyword>
<geneLocation type="mitochondrion" evidence="21"/>
<dbReference type="PANTHER" id="PTHR42829">
    <property type="entry name" value="NADH-UBIQUINONE OXIDOREDUCTASE CHAIN 5"/>
    <property type="match status" value="1"/>
</dbReference>
<feature type="transmembrane region" description="Helical" evidence="17">
    <location>
        <begin position="334"/>
        <end position="352"/>
    </location>
</feature>
<evidence type="ECO:0000313" key="21">
    <source>
        <dbReference type="EMBL" id="QOK35985.1"/>
    </source>
</evidence>
<evidence type="ECO:0000256" key="13">
    <source>
        <dbReference type="ARBA" id="ARBA00023075"/>
    </source>
</evidence>
<dbReference type="InterPro" id="IPR001750">
    <property type="entry name" value="ND/Mrp_TM"/>
</dbReference>
<protein>
    <recommendedName>
        <fullName evidence="4 17">NADH-ubiquinone oxidoreductase chain 5</fullName>
        <ecNumber evidence="3 17">7.1.1.2</ecNumber>
    </recommendedName>
</protein>
<evidence type="ECO:0000256" key="15">
    <source>
        <dbReference type="ARBA" id="ARBA00023136"/>
    </source>
</evidence>
<feature type="transmembrane region" description="Helical" evidence="17">
    <location>
        <begin position="414"/>
        <end position="435"/>
    </location>
</feature>
<keyword evidence="7 17" id="KW-0812">Transmembrane</keyword>
<evidence type="ECO:0000259" key="18">
    <source>
        <dbReference type="Pfam" id="PF00361"/>
    </source>
</evidence>
<feature type="transmembrane region" description="Helical" evidence="17">
    <location>
        <begin position="213"/>
        <end position="233"/>
    </location>
</feature>
<comment type="similarity">
    <text evidence="17">Belongs to the complex I subunit 5 family.</text>
</comment>
<dbReference type="GO" id="GO:0005743">
    <property type="term" value="C:mitochondrial inner membrane"/>
    <property type="evidence" value="ECO:0007669"/>
    <property type="project" value="UniProtKB-SubCell"/>
</dbReference>
<feature type="domain" description="NADH:quinone oxidoreductase/Mrp antiporter transmembrane" evidence="18">
    <location>
        <begin position="102"/>
        <end position="382"/>
    </location>
</feature>
<feature type="transmembrane region" description="Helical" evidence="17">
    <location>
        <begin position="372"/>
        <end position="394"/>
    </location>
</feature>
<dbReference type="Pfam" id="PF00361">
    <property type="entry name" value="Proton_antipo_M"/>
    <property type="match status" value="1"/>
</dbReference>
<reference evidence="21" key="1">
    <citation type="submission" date="2020-08" db="EMBL/GenBank/DDBJ databases">
        <authorList>
            <person name="Wu L.-H."/>
        </authorList>
    </citation>
    <scope>NUCLEOTIDE SEQUENCE</scope>
</reference>
<dbReference type="InterPro" id="IPR001516">
    <property type="entry name" value="Proton_antipo_N"/>
</dbReference>
<evidence type="ECO:0000256" key="12">
    <source>
        <dbReference type="ARBA" id="ARBA00023027"/>
    </source>
</evidence>
<feature type="domain" description="NADH-Ubiquinone oxidoreductase (complex I) chain 5 N-terminal" evidence="19">
    <location>
        <begin position="38"/>
        <end position="85"/>
    </location>
</feature>
<gene>
    <name evidence="21" type="primary">ND5</name>
</gene>
<dbReference type="PRINTS" id="PR01435">
    <property type="entry name" value="NPOXDRDTASE5"/>
</dbReference>
<dbReference type="InterPro" id="IPR010934">
    <property type="entry name" value="NADH_DH_su5_C"/>
</dbReference>
<name>A0A7L9K3G8_9CUCU</name>
<keyword evidence="13 17" id="KW-0830">Ubiquinone</keyword>
<dbReference type="EMBL" id="MT890591">
    <property type="protein sequence ID" value="QOK35985.1"/>
    <property type="molecule type" value="Genomic_DNA"/>
</dbReference>
<dbReference type="AlphaFoldDB" id="A0A7L9K3G8"/>
<feature type="transmembrane region" description="Helical" evidence="17">
    <location>
        <begin position="485"/>
        <end position="504"/>
    </location>
</feature>
<evidence type="ECO:0000256" key="7">
    <source>
        <dbReference type="ARBA" id="ARBA00022692"/>
    </source>
</evidence>
<dbReference type="PRINTS" id="PR01434">
    <property type="entry name" value="NADHDHGNASE5"/>
</dbReference>
<evidence type="ECO:0000256" key="11">
    <source>
        <dbReference type="ARBA" id="ARBA00022989"/>
    </source>
</evidence>
<evidence type="ECO:0000256" key="3">
    <source>
        <dbReference type="ARBA" id="ARBA00012944"/>
    </source>
</evidence>
<keyword evidence="15 17" id="KW-0472">Membrane</keyword>
<accession>A0A7L9K3G8</accession>
<organism evidence="21">
    <name type="scientific">Psylliodes punctifrons</name>
    <dbReference type="NCBI Taxonomy" id="2778951"/>
    <lineage>
        <taxon>Eukaryota</taxon>
        <taxon>Metazoa</taxon>
        <taxon>Ecdysozoa</taxon>
        <taxon>Arthropoda</taxon>
        <taxon>Hexapoda</taxon>
        <taxon>Insecta</taxon>
        <taxon>Pterygota</taxon>
        <taxon>Neoptera</taxon>
        <taxon>Endopterygota</taxon>
        <taxon>Coleoptera</taxon>
        <taxon>Polyphaga</taxon>
        <taxon>Cucujiformia</taxon>
        <taxon>Chrysomeloidea</taxon>
        <taxon>Chrysomelidae</taxon>
        <taxon>Galerucinae</taxon>
        <taxon>Alticini</taxon>
        <taxon>Psylliodes</taxon>
    </lineage>
</organism>
<keyword evidence="5 17" id="KW-0813">Transport</keyword>
<evidence type="ECO:0000256" key="17">
    <source>
        <dbReference type="RuleBase" id="RU003404"/>
    </source>
</evidence>
<evidence type="ECO:0000256" key="16">
    <source>
        <dbReference type="ARBA" id="ARBA00049551"/>
    </source>
</evidence>
<comment type="subcellular location">
    <subcellularLocation>
        <location evidence="2">Mitochondrion inner membrane</location>
        <topology evidence="2">Multi-pass membrane protein</topology>
    </subcellularLocation>
</comment>
<feature type="transmembrane region" description="Helical" evidence="17">
    <location>
        <begin position="83"/>
        <end position="102"/>
    </location>
</feature>
<keyword evidence="10" id="KW-0249">Electron transport</keyword>
<feature type="transmembrane region" description="Helical" evidence="17">
    <location>
        <begin position="441"/>
        <end position="464"/>
    </location>
</feature>
<keyword evidence="12 17" id="KW-0520">NAD</keyword>
<comment type="catalytic activity">
    <reaction evidence="16 17">
        <text>a ubiquinone + NADH + 5 H(+)(in) = a ubiquinol + NAD(+) + 4 H(+)(out)</text>
        <dbReference type="Rhea" id="RHEA:29091"/>
        <dbReference type="Rhea" id="RHEA-COMP:9565"/>
        <dbReference type="Rhea" id="RHEA-COMP:9566"/>
        <dbReference type="ChEBI" id="CHEBI:15378"/>
        <dbReference type="ChEBI" id="CHEBI:16389"/>
        <dbReference type="ChEBI" id="CHEBI:17976"/>
        <dbReference type="ChEBI" id="CHEBI:57540"/>
        <dbReference type="ChEBI" id="CHEBI:57945"/>
        <dbReference type="EC" id="7.1.1.2"/>
    </reaction>
</comment>
<sequence>MCYIYSRLFMFFSLLLLSFSVYLIILDFVYIIEYIFIIFNSVNITYIILIDWMSMMFMSFVLFISSMVIYYSEEYMNGDLNKNRFILMVIMFVISMMLMIISPNLISILLGWDGLGLVSYCLVIYYQNIKSFSAGMLTALSNRVGDVALLMSIAWMMNYGSWNFMFYLDIMKNDWIMELISYLVVLAAMTKSAQIPFSSWLPAAMAAPTPVSSLVHSSTLVTAGVYLLIRFNYAFSSSLMNFLLFISSMTMFMSGLGANFENDLKKIIALSTLSQLGLMMSILSLGAYKLAFFHLLIHALFKALLFMCAGSIIHSLSNCQDIRCMGGLVKQLPLTCTYFNICNWSLCGIPFMSGFYSKDLIVEFMSMNILNIYIYFIFYISIGLTVAYSFRLTYYSLSGDFNFISMNLLKENNIMLLGMSGLIFIVIISGSVFNWLMFDTLIFICLPILMKFMTLLVIMLGMLFGYELSKFNLVYNLLSKNFYSFFFSSMWNIPILSTLGVNYIPVKMGALLMIFDRGWFEFYGGQNLSLLLKKFTLLQLLSLNHLKIYFLMLLIWIIYLLVQI</sequence>
<feature type="domain" description="NADH dehydrogenase subunit 5 C-terminal" evidence="20">
    <location>
        <begin position="388"/>
        <end position="562"/>
    </location>
</feature>
<dbReference type="GO" id="GO:0008137">
    <property type="term" value="F:NADH dehydrogenase (ubiquinone) activity"/>
    <property type="evidence" value="ECO:0007669"/>
    <property type="project" value="UniProtKB-EC"/>
</dbReference>
<comment type="function">
    <text evidence="1">Core subunit of the mitochondrial membrane respiratory chain NADH dehydrogenase (Complex I) that is believed to belong to the minimal assembly required for catalysis. Complex I functions in the transfer of electrons from NADH to the respiratory chain. The immediate electron acceptor for the enzyme is believed to be ubiquinone.</text>
</comment>
<evidence type="ECO:0000256" key="10">
    <source>
        <dbReference type="ARBA" id="ARBA00022982"/>
    </source>
</evidence>
<feature type="transmembrane region" description="Helical" evidence="17">
    <location>
        <begin position="12"/>
        <end position="38"/>
    </location>
</feature>
<evidence type="ECO:0000256" key="5">
    <source>
        <dbReference type="ARBA" id="ARBA00022448"/>
    </source>
</evidence>